<dbReference type="RefSeq" id="WP_284392689.1">
    <property type="nucleotide sequence ID" value="NZ_BSNG01000001.1"/>
</dbReference>
<dbReference type="Proteomes" id="UP001161406">
    <property type="component" value="Unassembled WGS sequence"/>
</dbReference>
<keyword evidence="3" id="KW-1185">Reference proteome</keyword>
<name>A0ABQ5UIG2_9HYPH</name>
<organism evidence="2 3">
    <name type="scientific">Devosia yakushimensis</name>
    <dbReference type="NCBI Taxonomy" id="470028"/>
    <lineage>
        <taxon>Bacteria</taxon>
        <taxon>Pseudomonadati</taxon>
        <taxon>Pseudomonadota</taxon>
        <taxon>Alphaproteobacteria</taxon>
        <taxon>Hyphomicrobiales</taxon>
        <taxon>Devosiaceae</taxon>
        <taxon>Devosia</taxon>
    </lineage>
</organism>
<protein>
    <recommendedName>
        <fullName evidence="1">DUF2134 domain-containing protein</fullName>
    </recommendedName>
</protein>
<evidence type="ECO:0000313" key="3">
    <source>
        <dbReference type="Proteomes" id="UP001161406"/>
    </source>
</evidence>
<dbReference type="Pfam" id="PF09977">
    <property type="entry name" value="Tad_C"/>
    <property type="match status" value="1"/>
</dbReference>
<gene>
    <name evidence="2" type="ORF">GCM10007913_33310</name>
</gene>
<sequence>MTLWRRFIASQRGNMVVMFAAGFAVSAVVAAFAVDAGGLYYERRAVQNGVDLAALEAATSAATAQSVAHKSLQNAGLMTAASQAGLTVVTGRYNPDPAVAAANRFVANATPVNAVQVSFSKPGTLYFANGWTEPPTISASAIATVTPQVAFSVGSRLAKVEGGAINGVLNGLLGTNIALTALDYNGLVGAQVDLFAFLDRLAIKMGVNVGTYNDLLAMRVDHGKLAAALADLLVGTQQTAMRKLANAAGNNGTLPLGQLLRLGGLGDFDIGTGAANGLFTKISALDLLSASAALSDSKHQVNIGLNLNVPGLLGLTTTVAVGEPPQGGSWYAIGPLQTVVRTAQVRARIVAKLKLDLLGLLPIVDVNLPLYLEAAHSEAIASSATCPTSANPHGSATILARPGALRLILGEVNENTFGAFNSIPNIGVATLIRLNIILANITVTAVARAEIAQGTPVALNFSSADIAAGTIKTAKTTTIITSLMGSLLGSLRLTVIGIGLDLITGLLSALLTPLGPVLDPVIAGLLKALGVSIGEADVKVYGVRCTHPVLVG</sequence>
<reference evidence="2" key="2">
    <citation type="submission" date="2023-01" db="EMBL/GenBank/DDBJ databases">
        <title>Draft genome sequence of Devosia yakushimensis strain NBRC 103855.</title>
        <authorList>
            <person name="Sun Q."/>
            <person name="Mori K."/>
        </authorList>
    </citation>
    <scope>NUCLEOTIDE SEQUENCE</scope>
    <source>
        <strain evidence="2">NBRC 103855</strain>
    </source>
</reference>
<feature type="domain" description="DUF2134" evidence="1">
    <location>
        <begin position="58"/>
        <end position="143"/>
    </location>
</feature>
<evidence type="ECO:0000259" key="1">
    <source>
        <dbReference type="Pfam" id="PF09977"/>
    </source>
</evidence>
<accession>A0ABQ5UIG2</accession>
<comment type="caution">
    <text evidence="2">The sequence shown here is derived from an EMBL/GenBank/DDBJ whole genome shotgun (WGS) entry which is preliminary data.</text>
</comment>
<evidence type="ECO:0000313" key="2">
    <source>
        <dbReference type="EMBL" id="GLQ11399.1"/>
    </source>
</evidence>
<dbReference type="EMBL" id="BSNG01000001">
    <property type="protein sequence ID" value="GLQ11399.1"/>
    <property type="molecule type" value="Genomic_DNA"/>
</dbReference>
<proteinExistence type="predicted"/>
<dbReference type="InterPro" id="IPR018705">
    <property type="entry name" value="DUF2134_membrane"/>
</dbReference>
<reference evidence="2" key="1">
    <citation type="journal article" date="2014" name="Int. J. Syst. Evol. Microbiol.">
        <title>Complete genome of a new Firmicutes species belonging to the dominant human colonic microbiota ('Ruminococcus bicirculans') reveals two chromosomes and a selective capacity to utilize plant glucans.</title>
        <authorList>
            <consortium name="NISC Comparative Sequencing Program"/>
            <person name="Wegmann U."/>
            <person name="Louis P."/>
            <person name="Goesmann A."/>
            <person name="Henrissat B."/>
            <person name="Duncan S.H."/>
            <person name="Flint H.J."/>
        </authorList>
    </citation>
    <scope>NUCLEOTIDE SEQUENCE</scope>
    <source>
        <strain evidence="2">NBRC 103855</strain>
    </source>
</reference>